<evidence type="ECO:0000313" key="2">
    <source>
        <dbReference type="Proteomes" id="UP000218765"/>
    </source>
</evidence>
<dbReference type="EMBL" id="AP018052">
    <property type="protein sequence ID" value="BAZ92648.1"/>
    <property type="molecule type" value="Genomic_DNA"/>
</dbReference>
<protein>
    <submittedName>
        <fullName evidence="1">Glutamine synthetase</fullName>
    </submittedName>
</protein>
<organism evidence="1 2">
    <name type="scientific">Thiohalobacter thiocyanaticus</name>
    <dbReference type="NCBI Taxonomy" id="585455"/>
    <lineage>
        <taxon>Bacteria</taxon>
        <taxon>Pseudomonadati</taxon>
        <taxon>Pseudomonadota</taxon>
        <taxon>Gammaproteobacteria</taxon>
        <taxon>Thiohalobacterales</taxon>
        <taxon>Thiohalobacteraceae</taxon>
        <taxon>Thiohalobacter</taxon>
    </lineage>
</organism>
<sequence length="228" mass="26994">MHGFLTLAEQVGWRCGIDERKETIYMEIDGERLFFQLKEIVKQVDHEPSKEEELQDRQIGWRVSQRFDYIPTGKLSLRIESYLHGMVSRTRWSDSNKALIEDQLEAILTGFIHAADAARQLREKREADKQRWEAAYREQLRRERNAKIEKEKRQQLFDKARDWRKAEEVTSFIEAVKHGMEVGMIPTSPDLEEWLTWADSVKISLNPLNNFESLLHEYSKLLQDQSDT</sequence>
<dbReference type="Proteomes" id="UP000218765">
    <property type="component" value="Chromosome"/>
</dbReference>
<proteinExistence type="predicted"/>
<dbReference type="AlphaFoldDB" id="A0A1Z4VMR6"/>
<reference evidence="1 2" key="1">
    <citation type="submission" date="2017-05" db="EMBL/GenBank/DDBJ databases">
        <title>Thiocyanate degradation by Thiohalobacter thiocyanaticus FOKN1.</title>
        <authorList>
            <person name="Oshiki M."/>
            <person name="Fukushima T."/>
            <person name="Kawano S."/>
            <person name="Nakagawa J."/>
        </authorList>
    </citation>
    <scope>NUCLEOTIDE SEQUENCE [LARGE SCALE GENOMIC DNA]</scope>
    <source>
        <strain evidence="1 2">FOKN1</strain>
    </source>
</reference>
<dbReference type="KEGG" id="ttc:FOKN1_0244"/>
<accession>A0A1Z4VMR6</accession>
<evidence type="ECO:0000313" key="1">
    <source>
        <dbReference type="EMBL" id="BAZ92648.1"/>
    </source>
</evidence>
<gene>
    <name evidence="1" type="ORF">FOKN1_0244</name>
</gene>
<keyword evidence="2" id="KW-1185">Reference proteome</keyword>
<name>A0A1Z4VMR6_9GAMM</name>